<keyword evidence="2" id="KW-0472">Membrane</keyword>
<dbReference type="AlphaFoldDB" id="J3PDV1"/>
<feature type="region of interest" description="Disordered" evidence="1">
    <location>
        <begin position="1"/>
        <end position="24"/>
    </location>
</feature>
<evidence type="ECO:0008006" key="6">
    <source>
        <dbReference type="Google" id="ProtNLM"/>
    </source>
</evidence>
<gene>
    <name evidence="4" type="primary">20352132</name>
    <name evidence="3" type="ORF">GGTG_11674</name>
</gene>
<dbReference type="Proteomes" id="UP000006039">
    <property type="component" value="Unassembled WGS sequence"/>
</dbReference>
<feature type="transmembrane region" description="Helical" evidence="2">
    <location>
        <begin position="200"/>
        <end position="225"/>
    </location>
</feature>
<dbReference type="EMBL" id="GL385401">
    <property type="protein sequence ID" value="EJT70651.1"/>
    <property type="molecule type" value="Genomic_DNA"/>
</dbReference>
<evidence type="ECO:0000256" key="1">
    <source>
        <dbReference type="SAM" id="MobiDB-lite"/>
    </source>
</evidence>
<feature type="region of interest" description="Disordered" evidence="1">
    <location>
        <begin position="148"/>
        <end position="185"/>
    </location>
</feature>
<dbReference type="eggNOG" id="ENOG502SHGW">
    <property type="taxonomic scope" value="Eukaryota"/>
</dbReference>
<name>J3PDV1_GAET3</name>
<reference evidence="3" key="2">
    <citation type="submission" date="2010-07" db="EMBL/GenBank/DDBJ databases">
        <authorList>
            <consortium name="The Broad Institute Genome Sequencing Platform"/>
            <consortium name="Broad Institute Genome Sequencing Center for Infectious Disease"/>
            <person name="Ma L.-J."/>
            <person name="Dead R."/>
            <person name="Young S."/>
            <person name="Zeng Q."/>
            <person name="Koehrsen M."/>
            <person name="Alvarado L."/>
            <person name="Berlin A."/>
            <person name="Chapman S.B."/>
            <person name="Chen Z."/>
            <person name="Freedman E."/>
            <person name="Gellesch M."/>
            <person name="Goldberg J."/>
            <person name="Griggs A."/>
            <person name="Gujja S."/>
            <person name="Heilman E.R."/>
            <person name="Heiman D."/>
            <person name="Hepburn T."/>
            <person name="Howarth C."/>
            <person name="Jen D."/>
            <person name="Larson L."/>
            <person name="Mehta T."/>
            <person name="Neiman D."/>
            <person name="Pearson M."/>
            <person name="Roberts A."/>
            <person name="Saif S."/>
            <person name="Shea T."/>
            <person name="Shenoy N."/>
            <person name="Sisk P."/>
            <person name="Stolte C."/>
            <person name="Sykes S."/>
            <person name="Walk T."/>
            <person name="White J."/>
            <person name="Yandava C."/>
            <person name="Haas B."/>
            <person name="Nusbaum C."/>
            <person name="Birren B."/>
        </authorList>
    </citation>
    <scope>NUCLEOTIDE SEQUENCE</scope>
    <source>
        <strain evidence="3">R3-111a-1</strain>
    </source>
</reference>
<reference evidence="3" key="3">
    <citation type="submission" date="2010-09" db="EMBL/GenBank/DDBJ databases">
        <title>Annotation of Gaeumannomyces graminis var. tritici R3-111a-1.</title>
        <authorList>
            <consortium name="The Broad Institute Genome Sequencing Platform"/>
            <person name="Ma L.-J."/>
            <person name="Dead R."/>
            <person name="Young S.K."/>
            <person name="Zeng Q."/>
            <person name="Gargeya S."/>
            <person name="Fitzgerald M."/>
            <person name="Haas B."/>
            <person name="Abouelleil A."/>
            <person name="Alvarado L."/>
            <person name="Arachchi H.M."/>
            <person name="Berlin A."/>
            <person name="Brown A."/>
            <person name="Chapman S.B."/>
            <person name="Chen Z."/>
            <person name="Dunbar C."/>
            <person name="Freedman E."/>
            <person name="Gearin G."/>
            <person name="Gellesch M."/>
            <person name="Goldberg J."/>
            <person name="Griggs A."/>
            <person name="Gujja S."/>
            <person name="Heiman D."/>
            <person name="Howarth C."/>
            <person name="Larson L."/>
            <person name="Lui A."/>
            <person name="MacDonald P.J.P."/>
            <person name="Mehta T."/>
            <person name="Montmayeur A."/>
            <person name="Murphy C."/>
            <person name="Neiman D."/>
            <person name="Pearson M."/>
            <person name="Priest M."/>
            <person name="Roberts A."/>
            <person name="Saif S."/>
            <person name="Shea T."/>
            <person name="Shenoy N."/>
            <person name="Sisk P."/>
            <person name="Stolte C."/>
            <person name="Sykes S."/>
            <person name="Yandava C."/>
            <person name="Wortman J."/>
            <person name="Nusbaum C."/>
            <person name="Birren B."/>
        </authorList>
    </citation>
    <scope>NUCLEOTIDE SEQUENCE</scope>
    <source>
        <strain evidence="3">R3-111a-1</strain>
    </source>
</reference>
<dbReference type="STRING" id="644352.J3PDV1"/>
<evidence type="ECO:0000313" key="4">
    <source>
        <dbReference type="EnsemblFungi" id="EJT70651"/>
    </source>
</evidence>
<dbReference type="OrthoDB" id="5396810at2759"/>
<dbReference type="RefSeq" id="XP_009227829.1">
    <property type="nucleotide sequence ID" value="XM_009229565.1"/>
</dbReference>
<dbReference type="GeneID" id="20352132"/>
<sequence length="567" mass="60025">MSALPPRPAPPVSALPASPAPRSAVLASRPVLAPAVPPAPTLESTSGMIEVATPTDGGLEVVTLETTAATPATTTASPATPVSAPIRQPQQDYWDEKICLEVEYNADYPPQTIVNDGNSTGGADIKVSMDGGFPAPGGLKRTNTNGSAISEPAPAYKSGDTFTDSPASERGMWRGDAGVTDADRPKPAGETMFGYPKKKVIMIGGSILLLIGVIIAIAVGVSLGMQGQASRSANSEGLMMDNTRVASINWTEAVSGTRHVAVFYQTRESSLMASTRDTLSNRWRTVNVTAAVLKNTKALSLDVLPGTPIAVCSNQFQQSLYYLNSRRQVQELYSSNFNADEWLSGMFSSKIQAKSAPGSKLSAVRQMCNNCSNSLLVTWQDDDGKVRLANFTADAWQEMPPIAESAAPGTGLGLTAFTDFRGTGPFGTDTNALRIYVSGGTTLMEYINGPETNFAWTTGNFGNPLASGLPVSPSPDIASITYGPNGWINNLVAYTDVCGNIQTAVWRGTTWSIQQATLTGQPAGVDNFTAITATQEMHIYARHKGGKIHEFATNASNPFLWTWQGAL</sequence>
<organism evidence="3">
    <name type="scientific">Gaeumannomyces tritici (strain R3-111a-1)</name>
    <name type="common">Wheat and barley take-all root rot fungus</name>
    <name type="synonym">Gaeumannomyces graminis var. tritici</name>
    <dbReference type="NCBI Taxonomy" id="644352"/>
    <lineage>
        <taxon>Eukaryota</taxon>
        <taxon>Fungi</taxon>
        <taxon>Dikarya</taxon>
        <taxon>Ascomycota</taxon>
        <taxon>Pezizomycotina</taxon>
        <taxon>Sordariomycetes</taxon>
        <taxon>Sordariomycetidae</taxon>
        <taxon>Magnaporthales</taxon>
        <taxon>Magnaporthaceae</taxon>
        <taxon>Gaeumannomyces</taxon>
    </lineage>
</organism>
<keyword evidence="2" id="KW-1133">Transmembrane helix</keyword>
<feature type="compositionally biased region" description="Pro residues" evidence="1">
    <location>
        <begin position="1"/>
        <end position="13"/>
    </location>
</feature>
<evidence type="ECO:0000313" key="3">
    <source>
        <dbReference type="EMBL" id="EJT70651.1"/>
    </source>
</evidence>
<protein>
    <recommendedName>
        <fullName evidence="6">Fucose-specific lectin</fullName>
    </recommendedName>
</protein>
<keyword evidence="2" id="KW-0812">Transmembrane</keyword>
<feature type="compositionally biased region" description="Low complexity" evidence="1">
    <location>
        <begin position="14"/>
        <end position="24"/>
    </location>
</feature>
<dbReference type="SUPFAM" id="SSF89372">
    <property type="entry name" value="Fucose-specific lectin"/>
    <property type="match status" value="1"/>
</dbReference>
<reference evidence="5" key="1">
    <citation type="submission" date="2010-07" db="EMBL/GenBank/DDBJ databases">
        <title>The genome sequence of Gaeumannomyces graminis var. tritici strain R3-111a-1.</title>
        <authorList>
            <consortium name="The Broad Institute Genome Sequencing Platform"/>
            <person name="Ma L.-J."/>
            <person name="Dead R."/>
            <person name="Young S."/>
            <person name="Zeng Q."/>
            <person name="Koehrsen M."/>
            <person name="Alvarado L."/>
            <person name="Berlin A."/>
            <person name="Chapman S.B."/>
            <person name="Chen Z."/>
            <person name="Freedman E."/>
            <person name="Gellesch M."/>
            <person name="Goldberg J."/>
            <person name="Griggs A."/>
            <person name="Gujja S."/>
            <person name="Heilman E.R."/>
            <person name="Heiman D."/>
            <person name="Hepburn T."/>
            <person name="Howarth C."/>
            <person name="Jen D."/>
            <person name="Larson L."/>
            <person name="Mehta T."/>
            <person name="Neiman D."/>
            <person name="Pearson M."/>
            <person name="Roberts A."/>
            <person name="Saif S."/>
            <person name="Shea T."/>
            <person name="Shenoy N."/>
            <person name="Sisk P."/>
            <person name="Stolte C."/>
            <person name="Sykes S."/>
            <person name="Walk T."/>
            <person name="White J."/>
            <person name="Yandava C."/>
            <person name="Haas B."/>
            <person name="Nusbaum C."/>
            <person name="Birren B."/>
        </authorList>
    </citation>
    <scope>NUCLEOTIDE SEQUENCE [LARGE SCALE GENOMIC DNA]</scope>
    <source>
        <strain evidence="5">R3-111a-1</strain>
    </source>
</reference>
<proteinExistence type="predicted"/>
<keyword evidence="5" id="KW-1185">Reference proteome</keyword>
<dbReference type="Gene3D" id="2.120.10.70">
    <property type="entry name" value="Fucose-specific lectin"/>
    <property type="match status" value="1"/>
</dbReference>
<dbReference type="HOGENOM" id="CLU_480614_0_0_1"/>
<reference evidence="4" key="4">
    <citation type="journal article" date="2015" name="G3 (Bethesda)">
        <title>Genome sequences of three phytopathogenic species of the Magnaporthaceae family of fungi.</title>
        <authorList>
            <person name="Okagaki L.H."/>
            <person name="Nunes C.C."/>
            <person name="Sailsbery J."/>
            <person name="Clay B."/>
            <person name="Brown D."/>
            <person name="John T."/>
            <person name="Oh Y."/>
            <person name="Young N."/>
            <person name="Fitzgerald M."/>
            <person name="Haas B.J."/>
            <person name="Zeng Q."/>
            <person name="Young S."/>
            <person name="Adiconis X."/>
            <person name="Fan L."/>
            <person name="Levin J.Z."/>
            <person name="Mitchell T.K."/>
            <person name="Okubara P.A."/>
            <person name="Farman M.L."/>
            <person name="Kohn L.M."/>
            <person name="Birren B."/>
            <person name="Ma L.-J."/>
            <person name="Dean R.A."/>
        </authorList>
    </citation>
    <scope>NUCLEOTIDE SEQUENCE</scope>
    <source>
        <strain evidence="4">R3-111a-1</strain>
    </source>
</reference>
<evidence type="ECO:0000313" key="5">
    <source>
        <dbReference type="Proteomes" id="UP000006039"/>
    </source>
</evidence>
<evidence type="ECO:0000256" key="2">
    <source>
        <dbReference type="SAM" id="Phobius"/>
    </source>
</evidence>
<dbReference type="VEuPathDB" id="FungiDB:GGTG_11674"/>
<reference evidence="4" key="5">
    <citation type="submission" date="2018-04" db="UniProtKB">
        <authorList>
            <consortium name="EnsemblFungi"/>
        </authorList>
    </citation>
    <scope>IDENTIFICATION</scope>
    <source>
        <strain evidence="4">R3-111a-1</strain>
    </source>
</reference>
<accession>J3PDV1</accession>
<dbReference type="EnsemblFungi" id="EJT70651">
    <property type="protein sequence ID" value="EJT70651"/>
    <property type="gene ID" value="GGTG_11674"/>
</dbReference>